<dbReference type="HAMAP" id="MF_02205">
    <property type="entry name" value="DinG_proteobact"/>
    <property type="match status" value="1"/>
</dbReference>
<evidence type="ECO:0000256" key="2">
    <source>
        <dbReference type="ARBA" id="ARBA00022723"/>
    </source>
</evidence>
<dbReference type="PANTHER" id="PTHR11472">
    <property type="entry name" value="DNA REPAIR DEAD HELICASE RAD3/XP-D SUBFAMILY MEMBER"/>
    <property type="match status" value="1"/>
</dbReference>
<dbReference type="GO" id="GO:0033677">
    <property type="term" value="F:DNA/RNA helicase activity"/>
    <property type="evidence" value="ECO:0007669"/>
    <property type="project" value="TreeGrafter"/>
</dbReference>
<dbReference type="InterPro" id="IPR014001">
    <property type="entry name" value="Helicase_ATP-bd"/>
</dbReference>
<dbReference type="InterPro" id="IPR011545">
    <property type="entry name" value="DEAD/DEAH_box_helicase_dom"/>
</dbReference>
<dbReference type="Pfam" id="PF13307">
    <property type="entry name" value="Helicase_C_2"/>
    <property type="match status" value="1"/>
</dbReference>
<dbReference type="GO" id="GO:0005524">
    <property type="term" value="F:ATP binding"/>
    <property type="evidence" value="ECO:0007669"/>
    <property type="project" value="UniProtKB-KW"/>
</dbReference>
<dbReference type="GO" id="GO:0046872">
    <property type="term" value="F:metal ion binding"/>
    <property type="evidence" value="ECO:0007669"/>
    <property type="project" value="UniProtKB-KW"/>
</dbReference>
<evidence type="ECO:0000256" key="6">
    <source>
        <dbReference type="ARBA" id="ARBA00022840"/>
    </source>
</evidence>
<evidence type="ECO:0000256" key="4">
    <source>
        <dbReference type="ARBA" id="ARBA00022801"/>
    </source>
</evidence>
<evidence type="ECO:0000256" key="10">
    <source>
        <dbReference type="ARBA" id="ARBA00023235"/>
    </source>
</evidence>
<dbReference type="Pfam" id="PF06733">
    <property type="entry name" value="DEAD_2"/>
    <property type="match status" value="1"/>
</dbReference>
<dbReference type="SMART" id="SM00488">
    <property type="entry name" value="DEXDc2"/>
    <property type="match status" value="1"/>
</dbReference>
<dbReference type="EMBL" id="FPHJ01000017">
    <property type="protein sequence ID" value="SFV56505.1"/>
    <property type="molecule type" value="Genomic_DNA"/>
</dbReference>
<accession>A0A1W1BSP6</accession>
<keyword evidence="3" id="KW-0547">Nucleotide-binding</keyword>
<dbReference type="GO" id="GO:0016818">
    <property type="term" value="F:hydrolase activity, acting on acid anhydrides, in phosphorus-containing anhydrides"/>
    <property type="evidence" value="ECO:0007669"/>
    <property type="project" value="InterPro"/>
</dbReference>
<dbReference type="Gene3D" id="3.40.50.300">
    <property type="entry name" value="P-loop containing nucleotide triphosphate hydrolases"/>
    <property type="match status" value="2"/>
</dbReference>
<dbReference type="AlphaFoldDB" id="A0A1W1BSP6"/>
<dbReference type="InterPro" id="IPR006554">
    <property type="entry name" value="Helicase-like_DEXD_c2"/>
</dbReference>
<evidence type="ECO:0000256" key="8">
    <source>
        <dbReference type="ARBA" id="ARBA00023014"/>
    </source>
</evidence>
<evidence type="ECO:0000259" key="11">
    <source>
        <dbReference type="PROSITE" id="PS51193"/>
    </source>
</evidence>
<dbReference type="InterPro" id="IPR027417">
    <property type="entry name" value="P-loop_NTPase"/>
</dbReference>
<dbReference type="InterPro" id="IPR045028">
    <property type="entry name" value="DinG/Rad3-like"/>
</dbReference>
<organism evidence="12">
    <name type="scientific">hydrothermal vent metagenome</name>
    <dbReference type="NCBI Taxonomy" id="652676"/>
    <lineage>
        <taxon>unclassified sequences</taxon>
        <taxon>metagenomes</taxon>
        <taxon>ecological metagenomes</taxon>
    </lineage>
</organism>
<protein>
    <submittedName>
        <fullName evidence="12">ATP-dependent helicase DinG/Rad3</fullName>
    </submittedName>
</protein>
<dbReference type="PANTHER" id="PTHR11472:SF59">
    <property type="entry name" value="ATP-DEPENDENT DNA HELICASE DING"/>
    <property type="match status" value="1"/>
</dbReference>
<dbReference type="SMART" id="SM00491">
    <property type="entry name" value="HELICc2"/>
    <property type="match status" value="1"/>
</dbReference>
<keyword evidence="6" id="KW-0067">ATP-binding</keyword>
<keyword evidence="5 12" id="KW-0347">Helicase</keyword>
<evidence type="ECO:0000256" key="1">
    <source>
        <dbReference type="ARBA" id="ARBA00022485"/>
    </source>
</evidence>
<reference evidence="12" key="1">
    <citation type="submission" date="2016-10" db="EMBL/GenBank/DDBJ databases">
        <authorList>
            <person name="de Groot N.N."/>
        </authorList>
    </citation>
    <scope>NUCLEOTIDE SEQUENCE</scope>
</reference>
<dbReference type="SMART" id="SM00487">
    <property type="entry name" value="DEXDc"/>
    <property type="match status" value="1"/>
</dbReference>
<feature type="domain" description="Helicase ATP-binding" evidence="11">
    <location>
        <begin position="16"/>
        <end position="305"/>
    </location>
</feature>
<proteinExistence type="inferred from homology"/>
<dbReference type="GO" id="GO:0003678">
    <property type="term" value="F:DNA helicase activity"/>
    <property type="evidence" value="ECO:0007669"/>
    <property type="project" value="InterPro"/>
</dbReference>
<keyword evidence="8" id="KW-0411">Iron-sulfur</keyword>
<dbReference type="InterPro" id="IPR006555">
    <property type="entry name" value="ATP-dep_Helicase_C"/>
</dbReference>
<evidence type="ECO:0000313" key="12">
    <source>
        <dbReference type="EMBL" id="SFV56505.1"/>
    </source>
</evidence>
<sequence>MLNEKIKQEIRIAFENVRTGIAGFKTRGSQNKMIAEISKTLAGVYEKKSICVEAPTGTGKTIAYLVSSIPIAKSLDKKLIISSANVALQEQLLYKDIPDIKKYSQLDFSYTLVKGRSRYVCIRDLSNAVDYDPQQSMLDLPILWDKPPAQSQIKQLQQMNRQYCNQEWDGDKDSLKNQPDNLLWSKVSANRHTCSARRCNFYNDCCFFKSRKKVNEADVIIANHDLVLADLSTGNTILPNIENSIFILDEAHHLATKALSHFSESIWLNNIENILNNILKLAQEIDVIIDKSIELSKLKQLNNDLLTFQRDFIHFVQQLDFDEESFQFKNGVISAELQTIVDSWLNTTKQVYTIFSDVQQWFKNYSDKNTVDNLKQETINANNAFLDAQLLNLLETLISFAKIDNPNKPPKCRWIEKKETKTEVDFQINVSNINIAEQLTNILWKDCYASVLTSATLTALGSFERLKQQAGLDEKTQYLRLPSPFNYNQINFNIANINYEPNHPKFTESITKELKKRIDENEGTLVLFSANQQMQIVASEIENKLNAQLFIQGEFSKQVILEKHISLRKKGKGSVIFGLDSFAEGVDLPGDLLTHLIIVKLRFSVPNSPIEKATYEYLESQNKNPFNEVSLPDASLKLIQACGRLIRTETDAGKITIFDKRLVSKFYGKKLLNALPPFNIIVE</sequence>
<name>A0A1W1BSP6_9ZZZZ</name>
<keyword evidence="4" id="KW-0378">Hydrolase</keyword>
<dbReference type="NCBIfam" id="NF008729">
    <property type="entry name" value="PRK11747.1"/>
    <property type="match status" value="1"/>
</dbReference>
<evidence type="ECO:0000256" key="7">
    <source>
        <dbReference type="ARBA" id="ARBA00023004"/>
    </source>
</evidence>
<keyword evidence="10" id="KW-0413">Isomerase</keyword>
<gene>
    <name evidence="12" type="ORF">MNB_SUP05-5-491</name>
</gene>
<keyword evidence="2" id="KW-0479">Metal-binding</keyword>
<keyword evidence="9" id="KW-0238">DNA-binding</keyword>
<dbReference type="InterPro" id="IPR039000">
    <property type="entry name" value="DinG_proteobact"/>
</dbReference>
<dbReference type="PROSITE" id="PS51193">
    <property type="entry name" value="HELICASE_ATP_BIND_2"/>
    <property type="match status" value="1"/>
</dbReference>
<dbReference type="GO" id="GO:0003677">
    <property type="term" value="F:DNA binding"/>
    <property type="evidence" value="ECO:0007669"/>
    <property type="project" value="UniProtKB-KW"/>
</dbReference>
<evidence type="ECO:0000256" key="5">
    <source>
        <dbReference type="ARBA" id="ARBA00022806"/>
    </source>
</evidence>
<evidence type="ECO:0000256" key="9">
    <source>
        <dbReference type="ARBA" id="ARBA00023125"/>
    </source>
</evidence>
<keyword evidence="7" id="KW-0408">Iron</keyword>
<dbReference type="InterPro" id="IPR014013">
    <property type="entry name" value="Helic_SF1/SF2_ATP-bd_DinG/Rad3"/>
</dbReference>
<evidence type="ECO:0000256" key="3">
    <source>
        <dbReference type="ARBA" id="ARBA00022741"/>
    </source>
</evidence>
<dbReference type="GO" id="GO:0051539">
    <property type="term" value="F:4 iron, 4 sulfur cluster binding"/>
    <property type="evidence" value="ECO:0007669"/>
    <property type="project" value="UniProtKB-KW"/>
</dbReference>
<dbReference type="GO" id="GO:0009432">
    <property type="term" value="P:SOS response"/>
    <property type="evidence" value="ECO:0007669"/>
    <property type="project" value="TreeGrafter"/>
</dbReference>
<dbReference type="InterPro" id="IPR010614">
    <property type="entry name" value="RAD3-like_helicase_DEAD"/>
</dbReference>
<dbReference type="Pfam" id="PF00270">
    <property type="entry name" value="DEAD"/>
    <property type="match status" value="1"/>
</dbReference>
<dbReference type="GO" id="GO:0006281">
    <property type="term" value="P:DNA repair"/>
    <property type="evidence" value="ECO:0007669"/>
    <property type="project" value="TreeGrafter"/>
</dbReference>
<dbReference type="SUPFAM" id="SSF52540">
    <property type="entry name" value="P-loop containing nucleoside triphosphate hydrolases"/>
    <property type="match status" value="1"/>
</dbReference>
<keyword evidence="1" id="KW-0004">4Fe-4S</keyword>